<accession>A0A7X6IYG0</accession>
<dbReference type="Proteomes" id="UP000540266">
    <property type="component" value="Chromosome"/>
</dbReference>
<evidence type="ECO:0000313" key="1">
    <source>
        <dbReference type="EMBL" id="QPK07572.1"/>
    </source>
</evidence>
<reference evidence="1 2" key="1">
    <citation type="submission" date="2020-11" db="EMBL/GenBank/DDBJ databases">
        <title>Indigenous Rhizobia Nodulating Common beans in Western Kenya.</title>
        <authorList>
            <person name="Wekesa C.S."/>
            <person name="Oelmueller R."/>
            <person name="Furch A.C."/>
        </authorList>
    </citation>
    <scope>NUCLEOTIDE SEQUENCE [LARGE SCALE GENOMIC DNA]</scope>
    <source>
        <strain evidence="2">BS3</strain>
    </source>
</reference>
<sequence length="98" mass="11353">MTYRVMRNFYNQRFIGIVVIAALVIALLLIDDVGSSWRSAMLVAILGPVGALWMFRLLCLIFIGLALWAIWQDVKSQTRVDRIIAQRNMIEKDIRRDE</sequence>
<gene>
    <name evidence="1" type="ORF">HER27_013880</name>
</gene>
<dbReference type="RefSeq" id="WP_141397942.1">
    <property type="nucleotide sequence ID" value="NZ_CP013522.1"/>
</dbReference>
<dbReference type="GeneID" id="45956552"/>
<protein>
    <submittedName>
        <fullName evidence="1">Uncharacterized protein</fullName>
    </submittedName>
</protein>
<proteinExistence type="predicted"/>
<evidence type="ECO:0000313" key="2">
    <source>
        <dbReference type="Proteomes" id="UP000540266"/>
    </source>
</evidence>
<name>A0A7X6IYG0_9HYPH</name>
<organism evidence="1 2">
    <name type="scientific">Rhizobium phaseoli</name>
    <dbReference type="NCBI Taxonomy" id="396"/>
    <lineage>
        <taxon>Bacteria</taxon>
        <taxon>Pseudomonadati</taxon>
        <taxon>Pseudomonadota</taxon>
        <taxon>Alphaproteobacteria</taxon>
        <taxon>Hyphomicrobiales</taxon>
        <taxon>Rhizobiaceae</taxon>
        <taxon>Rhizobium/Agrobacterium group</taxon>
        <taxon>Rhizobium</taxon>
    </lineage>
</organism>
<dbReference type="EMBL" id="CP064931">
    <property type="protein sequence ID" value="QPK07572.1"/>
    <property type="molecule type" value="Genomic_DNA"/>
</dbReference>
<dbReference type="AlphaFoldDB" id="A0A7X6IYG0"/>